<name>A0A0C2VW82_9BACL</name>
<dbReference type="PATRIC" id="fig|220754.4.peg.481"/>
<dbReference type="Gene3D" id="3.40.50.1820">
    <property type="entry name" value="alpha/beta hydrolase"/>
    <property type="match status" value="1"/>
</dbReference>
<dbReference type="Pfam" id="PF00561">
    <property type="entry name" value="Abhydrolase_1"/>
    <property type="match status" value="1"/>
</dbReference>
<protein>
    <submittedName>
        <fullName evidence="2">Tropinesterase</fullName>
    </submittedName>
</protein>
<dbReference type="PRINTS" id="PR00412">
    <property type="entry name" value="EPOXHYDRLASE"/>
</dbReference>
<keyword evidence="3" id="KW-1185">Reference proteome</keyword>
<dbReference type="AlphaFoldDB" id="A0A0C2VW82"/>
<dbReference type="PANTHER" id="PTHR43798:SF33">
    <property type="entry name" value="HYDROLASE, PUTATIVE (AFU_ORTHOLOGUE AFUA_2G14860)-RELATED"/>
    <property type="match status" value="1"/>
</dbReference>
<evidence type="ECO:0000313" key="3">
    <source>
        <dbReference type="Proteomes" id="UP000031972"/>
    </source>
</evidence>
<dbReference type="InterPro" id="IPR000073">
    <property type="entry name" value="AB_hydrolase_1"/>
</dbReference>
<dbReference type="OrthoDB" id="252464at2"/>
<feature type="domain" description="AB hydrolase-1" evidence="1">
    <location>
        <begin position="25"/>
        <end position="280"/>
    </location>
</feature>
<evidence type="ECO:0000313" key="2">
    <source>
        <dbReference type="EMBL" id="KIL53142.1"/>
    </source>
</evidence>
<dbReference type="GO" id="GO:0016020">
    <property type="term" value="C:membrane"/>
    <property type="evidence" value="ECO:0007669"/>
    <property type="project" value="TreeGrafter"/>
</dbReference>
<dbReference type="PANTHER" id="PTHR43798">
    <property type="entry name" value="MONOACYLGLYCEROL LIPASE"/>
    <property type="match status" value="1"/>
</dbReference>
<dbReference type="Proteomes" id="UP000031972">
    <property type="component" value="Unassembled WGS sequence"/>
</dbReference>
<sequence length="304" mass="34187">MTLETIQLKNGEDIAYRMRAGSEKVIVLVHGNMTSSAHWDLLIEKLPATYTVYAPDLRGFGGSSYRKPITSIRDFSEDLAQWVKQIGLTNFHLVGWSLGGAVAMQYTIDYPETVEKLILLASASSQGYPFLQYMDPTDLTKVKRLTTREEIEQDPLRTKHIQGLYDAKDREGLKAVWNAGIYTHVKPDNNRYEAYVDDMLTQRNLADVYHALNTFNISTIPNEAAIGTGEIDSIQVPILVISGDRDLIVTQQMTDELLSDLKDRAKHVQLTHSGHSPLVDQLNELVRIMDEFIKEDAACGSKTK</sequence>
<gene>
    <name evidence="2" type="ORF">KR50_04710</name>
</gene>
<dbReference type="InterPro" id="IPR029058">
    <property type="entry name" value="AB_hydrolase_fold"/>
</dbReference>
<dbReference type="InterPro" id="IPR050266">
    <property type="entry name" value="AB_hydrolase_sf"/>
</dbReference>
<dbReference type="GO" id="GO:0003824">
    <property type="term" value="F:catalytic activity"/>
    <property type="evidence" value="ECO:0007669"/>
    <property type="project" value="InterPro"/>
</dbReference>
<dbReference type="PRINTS" id="PR00111">
    <property type="entry name" value="ABHYDROLASE"/>
</dbReference>
<dbReference type="RefSeq" id="WP_041054246.1">
    <property type="nucleotide sequence ID" value="NZ_JXRR01000001.1"/>
</dbReference>
<dbReference type="InterPro" id="IPR000639">
    <property type="entry name" value="Epox_hydrolase-like"/>
</dbReference>
<proteinExistence type="predicted"/>
<organism evidence="2 3">
    <name type="scientific">Jeotgalibacillus campisalis</name>
    <dbReference type="NCBI Taxonomy" id="220754"/>
    <lineage>
        <taxon>Bacteria</taxon>
        <taxon>Bacillati</taxon>
        <taxon>Bacillota</taxon>
        <taxon>Bacilli</taxon>
        <taxon>Bacillales</taxon>
        <taxon>Caryophanaceae</taxon>
        <taxon>Jeotgalibacillus</taxon>
    </lineage>
</organism>
<dbReference type="SUPFAM" id="SSF53474">
    <property type="entry name" value="alpha/beta-Hydrolases"/>
    <property type="match status" value="1"/>
</dbReference>
<dbReference type="EMBL" id="JXRR01000001">
    <property type="protein sequence ID" value="KIL53142.1"/>
    <property type="molecule type" value="Genomic_DNA"/>
</dbReference>
<comment type="caution">
    <text evidence="2">The sequence shown here is derived from an EMBL/GenBank/DDBJ whole genome shotgun (WGS) entry which is preliminary data.</text>
</comment>
<reference evidence="2 3" key="1">
    <citation type="submission" date="2015-01" db="EMBL/GenBank/DDBJ databases">
        <title>Jeotgalibacillus campisalis genome sequencing.</title>
        <authorList>
            <person name="Goh K.M."/>
            <person name="Chan K.-G."/>
            <person name="Yaakop A.S."/>
            <person name="Ee R."/>
            <person name="Gan H.M."/>
            <person name="Chan C.S."/>
        </authorList>
    </citation>
    <scope>NUCLEOTIDE SEQUENCE [LARGE SCALE GENOMIC DNA]</scope>
    <source>
        <strain evidence="2 3">SF-57</strain>
    </source>
</reference>
<accession>A0A0C2VW82</accession>
<evidence type="ECO:0000259" key="1">
    <source>
        <dbReference type="Pfam" id="PF00561"/>
    </source>
</evidence>